<sequence>EEGEEAEFEVTLSASSSETVRVGYATSGGTAAEGSDYTRSSGTLTFTAGTTARTVTVRTTDDTEQESTERFTVVLSGPE</sequence>
<keyword evidence="2" id="KW-0677">Repeat</keyword>
<dbReference type="Proteomes" id="UP001174909">
    <property type="component" value="Unassembled WGS sequence"/>
</dbReference>
<evidence type="ECO:0000313" key="7">
    <source>
        <dbReference type="EMBL" id="CAI8042668.1"/>
    </source>
</evidence>
<keyword evidence="1" id="KW-0732">Signal</keyword>
<keyword evidence="8" id="KW-1185">Reference proteome</keyword>
<evidence type="ECO:0000256" key="3">
    <source>
        <dbReference type="ARBA" id="ARBA00022837"/>
    </source>
</evidence>
<comment type="caution">
    <text evidence="7">The sequence shown here is derived from an EMBL/GenBank/DDBJ whole genome shotgun (WGS) entry which is preliminary data.</text>
</comment>
<feature type="region of interest" description="Disordered" evidence="5">
    <location>
        <begin position="58"/>
        <end position="79"/>
    </location>
</feature>
<evidence type="ECO:0000313" key="8">
    <source>
        <dbReference type="Proteomes" id="UP001174909"/>
    </source>
</evidence>
<dbReference type="GO" id="GO:0016020">
    <property type="term" value="C:membrane"/>
    <property type="evidence" value="ECO:0007669"/>
    <property type="project" value="InterPro"/>
</dbReference>
<dbReference type="EMBL" id="CASHTH010003280">
    <property type="protein sequence ID" value="CAI8042668.1"/>
    <property type="molecule type" value="Genomic_DNA"/>
</dbReference>
<dbReference type="InterPro" id="IPR038081">
    <property type="entry name" value="CalX-like_sf"/>
</dbReference>
<accession>A0AA35X296</accession>
<evidence type="ECO:0000256" key="1">
    <source>
        <dbReference type="ARBA" id="ARBA00022729"/>
    </source>
</evidence>
<dbReference type="PANTHER" id="PTHR11878">
    <property type="entry name" value="SODIUM/CALCIUM EXCHANGER"/>
    <property type="match status" value="1"/>
</dbReference>
<feature type="non-terminal residue" evidence="7">
    <location>
        <position position="79"/>
    </location>
</feature>
<dbReference type="SUPFAM" id="SSF141072">
    <property type="entry name" value="CalX-like"/>
    <property type="match status" value="1"/>
</dbReference>
<evidence type="ECO:0000256" key="2">
    <source>
        <dbReference type="ARBA" id="ARBA00022737"/>
    </source>
</evidence>
<dbReference type="GO" id="GO:0030001">
    <property type="term" value="P:metal ion transport"/>
    <property type="evidence" value="ECO:0007669"/>
    <property type="project" value="TreeGrafter"/>
</dbReference>
<evidence type="ECO:0000259" key="6">
    <source>
        <dbReference type="Pfam" id="PF03160"/>
    </source>
</evidence>
<keyword evidence="4" id="KW-0406">Ion transport</keyword>
<dbReference type="InterPro" id="IPR003644">
    <property type="entry name" value="Calx_beta"/>
</dbReference>
<protein>
    <recommendedName>
        <fullName evidence="6">Calx-beta domain-containing protein</fullName>
    </recommendedName>
</protein>
<gene>
    <name evidence="7" type="ORF">GBAR_LOCUS23653</name>
</gene>
<reference evidence="7" key="1">
    <citation type="submission" date="2023-03" db="EMBL/GenBank/DDBJ databases">
        <authorList>
            <person name="Steffen K."/>
            <person name="Cardenas P."/>
        </authorList>
    </citation>
    <scope>NUCLEOTIDE SEQUENCE</scope>
</reference>
<dbReference type="Gene3D" id="2.60.40.2030">
    <property type="match status" value="1"/>
</dbReference>
<dbReference type="AlphaFoldDB" id="A0AA35X296"/>
<dbReference type="PANTHER" id="PTHR11878:SF65">
    <property type="entry name" value="NA_CA-EXCHANGE PROTEIN, ISOFORM G"/>
    <property type="match status" value="1"/>
</dbReference>
<organism evidence="7 8">
    <name type="scientific">Geodia barretti</name>
    <name type="common">Barrett's horny sponge</name>
    <dbReference type="NCBI Taxonomy" id="519541"/>
    <lineage>
        <taxon>Eukaryota</taxon>
        <taxon>Metazoa</taxon>
        <taxon>Porifera</taxon>
        <taxon>Demospongiae</taxon>
        <taxon>Heteroscleromorpha</taxon>
        <taxon>Tetractinellida</taxon>
        <taxon>Astrophorina</taxon>
        <taxon>Geodiidae</taxon>
        <taxon>Geodia</taxon>
    </lineage>
</organism>
<evidence type="ECO:0000256" key="4">
    <source>
        <dbReference type="ARBA" id="ARBA00023065"/>
    </source>
</evidence>
<feature type="domain" description="Calx-beta" evidence="6">
    <location>
        <begin position="1"/>
        <end position="78"/>
    </location>
</feature>
<dbReference type="InterPro" id="IPR051171">
    <property type="entry name" value="CaCA"/>
</dbReference>
<name>A0AA35X296_GEOBA</name>
<feature type="non-terminal residue" evidence="7">
    <location>
        <position position="1"/>
    </location>
</feature>
<dbReference type="Pfam" id="PF03160">
    <property type="entry name" value="Calx-beta"/>
    <property type="match status" value="1"/>
</dbReference>
<dbReference type="GO" id="GO:0007154">
    <property type="term" value="P:cell communication"/>
    <property type="evidence" value="ECO:0007669"/>
    <property type="project" value="InterPro"/>
</dbReference>
<evidence type="ECO:0000256" key="5">
    <source>
        <dbReference type="SAM" id="MobiDB-lite"/>
    </source>
</evidence>
<keyword evidence="3" id="KW-0106">Calcium</keyword>
<proteinExistence type="predicted"/>
<keyword evidence="4" id="KW-0813">Transport</keyword>